<feature type="compositionally biased region" description="Basic and acidic residues" evidence="10">
    <location>
        <begin position="168"/>
        <end position="177"/>
    </location>
</feature>
<organism evidence="12 13">
    <name type="scientific">Neogobius melanostomus</name>
    <name type="common">round goby</name>
    <dbReference type="NCBI Taxonomy" id="47308"/>
    <lineage>
        <taxon>Eukaryota</taxon>
        <taxon>Metazoa</taxon>
        <taxon>Chordata</taxon>
        <taxon>Craniata</taxon>
        <taxon>Vertebrata</taxon>
        <taxon>Euteleostomi</taxon>
        <taxon>Actinopterygii</taxon>
        <taxon>Neopterygii</taxon>
        <taxon>Teleostei</taxon>
        <taxon>Neoteleostei</taxon>
        <taxon>Acanthomorphata</taxon>
        <taxon>Gobiaria</taxon>
        <taxon>Gobiiformes</taxon>
        <taxon>Gobioidei</taxon>
        <taxon>Gobiidae</taxon>
        <taxon>Benthophilinae</taxon>
        <taxon>Neogobiini</taxon>
        <taxon>Neogobius</taxon>
    </lineage>
</organism>
<evidence type="ECO:0000256" key="4">
    <source>
        <dbReference type="ARBA" id="ARBA00022618"/>
    </source>
</evidence>
<dbReference type="GO" id="GO:0000775">
    <property type="term" value="C:chromosome, centromeric region"/>
    <property type="evidence" value="ECO:0007669"/>
    <property type="project" value="UniProtKB-SubCell"/>
</dbReference>
<evidence type="ECO:0000256" key="8">
    <source>
        <dbReference type="ARBA" id="ARBA00023328"/>
    </source>
</evidence>
<dbReference type="GO" id="GO:0051301">
    <property type="term" value="P:cell division"/>
    <property type="evidence" value="ECO:0007669"/>
    <property type="project" value="UniProtKB-KW"/>
</dbReference>
<keyword evidence="5" id="KW-0159">Chromosome partition</keyword>
<reference evidence="12" key="2">
    <citation type="submission" date="2025-09" db="UniProtKB">
        <authorList>
            <consortium name="Ensembl"/>
        </authorList>
    </citation>
    <scope>IDENTIFICATION</scope>
</reference>
<comment type="similarity">
    <text evidence="2">Belongs to the shugoshin family.</text>
</comment>
<feature type="region of interest" description="Disordered" evidence="10">
    <location>
        <begin position="284"/>
        <end position="319"/>
    </location>
</feature>
<evidence type="ECO:0000256" key="6">
    <source>
        <dbReference type="ARBA" id="ARBA00023054"/>
    </source>
</evidence>
<comment type="subcellular location">
    <subcellularLocation>
        <location evidence="1">Chromosome</location>
        <location evidence="1">Centromere</location>
    </subcellularLocation>
</comment>
<feature type="coiled-coil region" evidence="9">
    <location>
        <begin position="59"/>
        <end position="93"/>
    </location>
</feature>
<dbReference type="PANTHER" id="PTHR21577">
    <property type="entry name" value="SHUGOSHIN"/>
    <property type="match status" value="1"/>
</dbReference>
<dbReference type="Pfam" id="PF07557">
    <property type="entry name" value="Shugoshin_C"/>
    <property type="match status" value="1"/>
</dbReference>
<keyword evidence="6 9" id="KW-0175">Coiled coil</keyword>
<evidence type="ECO:0000313" key="12">
    <source>
        <dbReference type="Ensembl" id="ENSNMLP00000006191.1"/>
    </source>
</evidence>
<evidence type="ECO:0000259" key="11">
    <source>
        <dbReference type="Pfam" id="PF07557"/>
    </source>
</evidence>
<dbReference type="GO" id="GO:0005634">
    <property type="term" value="C:nucleus"/>
    <property type="evidence" value="ECO:0007669"/>
    <property type="project" value="InterPro"/>
</dbReference>
<dbReference type="Proteomes" id="UP000694523">
    <property type="component" value="Unplaced"/>
</dbReference>
<feature type="region of interest" description="Disordered" evidence="10">
    <location>
        <begin position="148"/>
        <end position="177"/>
    </location>
</feature>
<dbReference type="InterPro" id="IPR011515">
    <property type="entry name" value="Shugoshin_C"/>
</dbReference>
<keyword evidence="7" id="KW-0131">Cell cycle</keyword>
<keyword evidence="3" id="KW-0158">Chromosome</keyword>
<name>A0A8C6SFU6_9GOBI</name>
<sequence>MAAQILRHGKRMGEEKVVSRKFGGDKRNKRLASVSSPNRGWSQRITTCSNGASSTNKLLKGVQQNNKALAVALQAEKEKVRLANAVILQLKRETQALHLHLLLLKNKLKEQEALSSNSSEKTEIETPPQKGFPVCADVRHNDTNAVLPSTVGVRRRQTDKSSRRRRSERVQEHKIMREDSIAQLGTLTASPICIDDANQKQTHLAEEPIEEFQHSTPESDSEETGACSFKETVGKPQTQSSLQESGSLFYTLQDCSYVPKLNTSLGFNDTFDFVVDESTVVFKGRESLSPPSSESEDSLYVPQKGRKKHSSPETINTRRGRRSNQVIYENIFPQKEFTVYRDEDSCSKIKRSQKKIYPCGGDRLPGARCSTPAQASTRKRRCTTTVDYKEPSLNSLLAVSKGIHHLCELF</sequence>
<feature type="domain" description="Shugoshin C-terminal" evidence="11">
    <location>
        <begin position="378"/>
        <end position="395"/>
    </location>
</feature>
<evidence type="ECO:0000256" key="1">
    <source>
        <dbReference type="ARBA" id="ARBA00004584"/>
    </source>
</evidence>
<evidence type="ECO:0000256" key="7">
    <source>
        <dbReference type="ARBA" id="ARBA00023306"/>
    </source>
</evidence>
<proteinExistence type="inferred from homology"/>
<dbReference type="InterPro" id="IPR038889">
    <property type="entry name" value="Shugoshin1/2"/>
</dbReference>
<keyword evidence="13" id="KW-1185">Reference proteome</keyword>
<evidence type="ECO:0000256" key="2">
    <source>
        <dbReference type="ARBA" id="ARBA00010845"/>
    </source>
</evidence>
<keyword evidence="8" id="KW-0137">Centromere</keyword>
<dbReference type="GO" id="GO:0045132">
    <property type="term" value="P:meiotic chromosome segregation"/>
    <property type="evidence" value="ECO:0007669"/>
    <property type="project" value="InterPro"/>
</dbReference>
<keyword evidence="4" id="KW-0132">Cell division</keyword>
<dbReference type="Gene3D" id="1.20.5.730">
    <property type="entry name" value="Single helix bin"/>
    <property type="match status" value="1"/>
</dbReference>
<evidence type="ECO:0000256" key="5">
    <source>
        <dbReference type="ARBA" id="ARBA00022829"/>
    </source>
</evidence>
<evidence type="ECO:0000313" key="13">
    <source>
        <dbReference type="Proteomes" id="UP000694523"/>
    </source>
</evidence>
<feature type="region of interest" description="Disordered" evidence="10">
    <location>
        <begin position="209"/>
        <end position="240"/>
    </location>
</feature>
<evidence type="ECO:0000256" key="3">
    <source>
        <dbReference type="ARBA" id="ARBA00022454"/>
    </source>
</evidence>
<dbReference type="Ensembl" id="ENSNMLT00000007089.1">
    <property type="protein sequence ID" value="ENSNMLP00000006191.1"/>
    <property type="gene ID" value="ENSNMLG00000004521.1"/>
</dbReference>
<protein>
    <recommendedName>
        <fullName evidence="11">Shugoshin C-terminal domain-containing protein</fullName>
    </recommendedName>
</protein>
<dbReference type="AlphaFoldDB" id="A0A8C6SFU6"/>
<dbReference type="PANTHER" id="PTHR21577:SF3">
    <property type="entry name" value="SHUGOSHIN 1-RELATED"/>
    <property type="match status" value="1"/>
</dbReference>
<evidence type="ECO:0000256" key="10">
    <source>
        <dbReference type="SAM" id="MobiDB-lite"/>
    </source>
</evidence>
<evidence type="ECO:0000256" key="9">
    <source>
        <dbReference type="SAM" id="Coils"/>
    </source>
</evidence>
<reference evidence="12" key="1">
    <citation type="submission" date="2025-08" db="UniProtKB">
        <authorList>
            <consortium name="Ensembl"/>
        </authorList>
    </citation>
    <scope>IDENTIFICATION</scope>
</reference>
<accession>A0A8C6SFU6</accession>